<protein>
    <recommendedName>
        <fullName evidence="3">DUF4100 domain-containing protein</fullName>
    </recommendedName>
</protein>
<name>A0A165EYC3_9APHY</name>
<gene>
    <name evidence="4" type="ORF">LAESUDRAFT_698039</name>
</gene>
<dbReference type="Pfam" id="PF13352">
    <property type="entry name" value="DUF4100"/>
    <property type="match status" value="1"/>
</dbReference>
<evidence type="ECO:0000256" key="2">
    <source>
        <dbReference type="SAM" id="MobiDB-lite"/>
    </source>
</evidence>
<feature type="compositionally biased region" description="Basic and acidic residues" evidence="2">
    <location>
        <begin position="490"/>
        <end position="503"/>
    </location>
</feature>
<feature type="region of interest" description="Disordered" evidence="2">
    <location>
        <begin position="196"/>
        <end position="299"/>
    </location>
</feature>
<feature type="compositionally biased region" description="Low complexity" evidence="2">
    <location>
        <begin position="225"/>
        <end position="236"/>
    </location>
</feature>
<dbReference type="OrthoDB" id="2758461at2759"/>
<dbReference type="InterPro" id="IPR025165">
    <property type="entry name" value="DUF4100"/>
</dbReference>
<evidence type="ECO:0000256" key="1">
    <source>
        <dbReference type="ARBA" id="ARBA00022750"/>
    </source>
</evidence>
<dbReference type="CDD" id="cd00303">
    <property type="entry name" value="retropepsin_like"/>
    <property type="match status" value="1"/>
</dbReference>
<dbReference type="AlphaFoldDB" id="A0A165EYC3"/>
<dbReference type="EMBL" id="KV427617">
    <property type="protein sequence ID" value="KZT07976.1"/>
    <property type="molecule type" value="Genomic_DNA"/>
</dbReference>
<dbReference type="RefSeq" id="XP_040765716.1">
    <property type="nucleotide sequence ID" value="XM_040906333.1"/>
</dbReference>
<reference evidence="4 5" key="1">
    <citation type="journal article" date="2016" name="Mol. Biol. Evol.">
        <title>Comparative Genomics of Early-Diverging Mushroom-Forming Fungi Provides Insights into the Origins of Lignocellulose Decay Capabilities.</title>
        <authorList>
            <person name="Nagy L.G."/>
            <person name="Riley R."/>
            <person name="Tritt A."/>
            <person name="Adam C."/>
            <person name="Daum C."/>
            <person name="Floudas D."/>
            <person name="Sun H."/>
            <person name="Yadav J.S."/>
            <person name="Pangilinan J."/>
            <person name="Larsson K.H."/>
            <person name="Matsuura K."/>
            <person name="Barry K."/>
            <person name="Labutti K."/>
            <person name="Kuo R."/>
            <person name="Ohm R.A."/>
            <person name="Bhattacharya S.S."/>
            <person name="Shirouzu T."/>
            <person name="Yoshinaga Y."/>
            <person name="Martin F.M."/>
            <person name="Grigoriev I.V."/>
            <person name="Hibbett D.S."/>
        </authorList>
    </citation>
    <scope>NUCLEOTIDE SEQUENCE [LARGE SCALE GENOMIC DNA]</scope>
    <source>
        <strain evidence="4 5">93-53</strain>
    </source>
</reference>
<keyword evidence="1" id="KW-0645">Protease</keyword>
<feature type="compositionally biased region" description="Low complexity" evidence="2">
    <location>
        <begin position="250"/>
        <end position="259"/>
    </location>
</feature>
<dbReference type="PROSITE" id="PS00141">
    <property type="entry name" value="ASP_PROTEASE"/>
    <property type="match status" value="1"/>
</dbReference>
<feature type="compositionally biased region" description="Basic residues" evidence="2">
    <location>
        <begin position="269"/>
        <end position="286"/>
    </location>
</feature>
<keyword evidence="5" id="KW-1185">Reference proteome</keyword>
<sequence>MASSFVQVPMPLPGAREAPEFKGKRLSEFIDTLEAMAKAAGVDKADLPNHVMRYCSSEVRRTLKHETAFSSTARDWDKAKERLGYFYSSSDGRQRRSADGLRRFSKRASAEEMVRSRRTLDKYICGFNRKAGDLVDKKLITEEERDALFYKGLPETLREQIKGNLEKDLGRQLTLSAPPPIDNVVDEARKRYNVHDIDYESDDSESERGKKKKKRSKRKNAAQTSSSSSDSDSSGDGECKKRRSRRKRWSSSSSDSGSESSDDDGWQKRHEKRKGKKGEKSKRKARQSSDAEAEKSSVAELKEQMRQLRIAVAQSASMGTAPVGQASASERGQLRDQYEYGQAKACYMCRKVEGVDLDHPLSMRKCPETVALILEGLLKYSAEGRIIRCDGTGLPRFPGKGGIASLIQLEMRSRGKDRERDLPPHQSGVCQVVGLMQEGRNVIQGSVFAVAAEDVYAFPVTTRSKAKATVESDQEDEIQRSVRFEFEHEGADDTTHKDGHPESIKVQQPADPTRFTRMRNGSDSGKKRVSFVPHPSNTEAGWRQAEKARTDEKKLGEINERYGPKGSGHRFTSQIQDSVSMEEVQMRLLDTEVSLPLRALLGVSPELQKRMTGLTRLRREASIRAAEGEVLEEIMTPGTRTSKVKLEDELEEQDRAEAENEGGYPSGAAYLTCATTEEAMHILDRYASAIVVEPKRYFAMACGTVQGKFGTEDCTFLVDSGSELNLITQRVYDRAGVELDSDGSRWSLKGISGEPVRLLGCCRDVSVEIGGERFNHHFFVGLQEYGSHDGILGQPWLQWFSAHIEYQRGGSVKLVAYPFGDSTRKPVKAQVVGISHQRNTDRLVMASTLGVGEGAGF</sequence>
<proteinExistence type="predicted"/>
<evidence type="ECO:0000313" key="5">
    <source>
        <dbReference type="Proteomes" id="UP000076871"/>
    </source>
</evidence>
<keyword evidence="1" id="KW-0064">Aspartyl protease</keyword>
<dbReference type="GO" id="GO:0004190">
    <property type="term" value="F:aspartic-type endopeptidase activity"/>
    <property type="evidence" value="ECO:0007669"/>
    <property type="project" value="UniProtKB-KW"/>
</dbReference>
<feature type="compositionally biased region" description="Basic and acidic residues" evidence="2">
    <location>
        <begin position="287"/>
        <end position="299"/>
    </location>
</feature>
<dbReference type="STRING" id="1314785.A0A165EYC3"/>
<dbReference type="InParanoid" id="A0A165EYC3"/>
<dbReference type="GO" id="GO:0006508">
    <property type="term" value="P:proteolysis"/>
    <property type="evidence" value="ECO:0007669"/>
    <property type="project" value="InterPro"/>
</dbReference>
<feature type="domain" description="DUF4100" evidence="3">
    <location>
        <begin position="384"/>
        <end position="622"/>
    </location>
</feature>
<dbReference type="Gene3D" id="2.40.70.10">
    <property type="entry name" value="Acid Proteases"/>
    <property type="match status" value="1"/>
</dbReference>
<organism evidence="4 5">
    <name type="scientific">Laetiporus sulphureus 93-53</name>
    <dbReference type="NCBI Taxonomy" id="1314785"/>
    <lineage>
        <taxon>Eukaryota</taxon>
        <taxon>Fungi</taxon>
        <taxon>Dikarya</taxon>
        <taxon>Basidiomycota</taxon>
        <taxon>Agaricomycotina</taxon>
        <taxon>Agaricomycetes</taxon>
        <taxon>Polyporales</taxon>
        <taxon>Laetiporus</taxon>
    </lineage>
</organism>
<dbReference type="InterPro" id="IPR001969">
    <property type="entry name" value="Aspartic_peptidase_AS"/>
</dbReference>
<keyword evidence="1" id="KW-0378">Hydrolase</keyword>
<dbReference type="SUPFAM" id="SSF50630">
    <property type="entry name" value="Acid proteases"/>
    <property type="match status" value="1"/>
</dbReference>
<dbReference type="Proteomes" id="UP000076871">
    <property type="component" value="Unassembled WGS sequence"/>
</dbReference>
<accession>A0A165EYC3</accession>
<evidence type="ECO:0000259" key="3">
    <source>
        <dbReference type="Pfam" id="PF13352"/>
    </source>
</evidence>
<feature type="compositionally biased region" description="Basic residues" evidence="2">
    <location>
        <begin position="240"/>
        <end position="249"/>
    </location>
</feature>
<evidence type="ECO:0000313" key="4">
    <source>
        <dbReference type="EMBL" id="KZT07976.1"/>
    </source>
</evidence>
<dbReference type="InterPro" id="IPR021109">
    <property type="entry name" value="Peptidase_aspartic_dom_sf"/>
</dbReference>
<feature type="compositionally biased region" description="Basic residues" evidence="2">
    <location>
        <begin position="209"/>
        <end position="220"/>
    </location>
</feature>
<dbReference type="GeneID" id="63823362"/>
<dbReference type="Pfam" id="PF13650">
    <property type="entry name" value="Asp_protease_2"/>
    <property type="match status" value="1"/>
</dbReference>
<feature type="region of interest" description="Disordered" evidence="2">
    <location>
        <begin position="490"/>
        <end position="551"/>
    </location>
</feature>